<dbReference type="EMBL" id="CM041536">
    <property type="protein sequence ID" value="KAI3371324.1"/>
    <property type="molecule type" value="Genomic_DNA"/>
</dbReference>
<organism evidence="1 2">
    <name type="scientific">Scortum barcoo</name>
    <name type="common">barcoo grunter</name>
    <dbReference type="NCBI Taxonomy" id="214431"/>
    <lineage>
        <taxon>Eukaryota</taxon>
        <taxon>Metazoa</taxon>
        <taxon>Chordata</taxon>
        <taxon>Craniata</taxon>
        <taxon>Vertebrata</taxon>
        <taxon>Euteleostomi</taxon>
        <taxon>Actinopterygii</taxon>
        <taxon>Neopterygii</taxon>
        <taxon>Teleostei</taxon>
        <taxon>Neoteleostei</taxon>
        <taxon>Acanthomorphata</taxon>
        <taxon>Eupercaria</taxon>
        <taxon>Centrarchiformes</taxon>
        <taxon>Terapontoidei</taxon>
        <taxon>Terapontidae</taxon>
        <taxon>Scortum</taxon>
    </lineage>
</organism>
<gene>
    <name evidence="1" type="ORF">L3Q82_023941</name>
</gene>
<reference evidence="1" key="1">
    <citation type="submission" date="2022-04" db="EMBL/GenBank/DDBJ databases">
        <title>Jade perch genome.</title>
        <authorList>
            <person name="Chao B."/>
        </authorList>
    </citation>
    <scope>NUCLEOTIDE SEQUENCE</scope>
    <source>
        <strain evidence="1">CB-2022</strain>
    </source>
</reference>
<evidence type="ECO:0000313" key="1">
    <source>
        <dbReference type="EMBL" id="KAI3371324.1"/>
    </source>
</evidence>
<protein>
    <submittedName>
        <fullName evidence="1">Uncharacterized protein</fullName>
    </submittedName>
</protein>
<dbReference type="Proteomes" id="UP000831701">
    <property type="component" value="Chromosome 6"/>
</dbReference>
<name>A0ACB8WU75_9TELE</name>
<accession>A0ACB8WU75</accession>
<evidence type="ECO:0000313" key="2">
    <source>
        <dbReference type="Proteomes" id="UP000831701"/>
    </source>
</evidence>
<keyword evidence="2" id="KW-1185">Reference proteome</keyword>
<comment type="caution">
    <text evidence="1">The sequence shown here is derived from an EMBL/GenBank/DDBJ whole genome shotgun (WGS) entry which is preliminary data.</text>
</comment>
<sequence>MVVAASCCGDVFQWQELGRLVRIEGKMNAAMYRDILDENLLQSALDLRLGRRFIFQQDNDPKHTAKITKEWLQDNSVNVLEWPSQSPDLNLIEHLWRDLKMAVHRRFPSNLVELERCCKEEWVKLPKDRPCELAGTSDWLVMLCGGNNLEVTVASTHEAPRSRYRKRDAKGQYLFDLICHHLNLLEKDYFGIRYVDPDKQRHWLEFTKSIAKQMKSQPPFTMCLRVKFYPPEPAALKEEITRYLVFLQIKRDLYHGRLLCKTSDAAMLAAHILQAEIGDYDPGKHPEGYSSKFQFFPKHSEKLERRIADIHKTELIGQTPETSERNFLQKAQMLETYGVDPHPCKDVSGNPAFLAFTPFGFVVLQGNKRVHFLKWNEVTKLKFEGKTFHVYANQKEEKKIILTYFAPTPEACKHLWKCGVENQAFYKLEKSSQVRTVSSSNLFFKGSRFRYSGRVAKEVMEQSAKIKREPPEIHRAGLVPSRSCPSITHGPRLSSVPRTRRRAVHISIMEDVHAAAMVKCLIRITTRVNVHLRMINHCYRDVKVRVLSLGPRMLGKALGVLPLYPALTGQQDSASVTPLRGTPLPCIQPSSAEGLESLRDSALYSTPVRSSPVSHGESFIPRSRSQATDAGERTAVISDEAYSPSDSVLPTPVAEHSMELATSRQINGAPCSIEEEKESEAGTPTHGEGGDFGADGRSAQEGAGGESALSEVEQVNKFVLSVLRLLLVTIGLLFVLLLLLIILTESDLDIAFLRDIRQTPEFEQFHYEYFCPLRRWFACKLRWVGGLLINK</sequence>
<proteinExistence type="predicted"/>